<dbReference type="Pfam" id="PF16153">
    <property type="entry name" value="DUF4861"/>
    <property type="match status" value="1"/>
</dbReference>
<dbReference type="RefSeq" id="WP_134248672.1">
    <property type="nucleotide sequence ID" value="NZ_SNQI01000004.1"/>
</dbReference>
<comment type="caution">
    <text evidence="1">The sequence shown here is derived from an EMBL/GenBank/DDBJ whole genome shotgun (WGS) entry which is preliminary data.</text>
</comment>
<accession>A0A4Y8AQE3</accession>
<organism evidence="1 2">
    <name type="scientific">Gramella jeungdoensis</name>
    <dbReference type="NCBI Taxonomy" id="708091"/>
    <lineage>
        <taxon>Bacteria</taxon>
        <taxon>Pseudomonadati</taxon>
        <taxon>Bacteroidota</taxon>
        <taxon>Flavobacteriia</taxon>
        <taxon>Flavobacteriales</taxon>
        <taxon>Flavobacteriaceae</taxon>
        <taxon>Christiangramia</taxon>
    </lineage>
</organism>
<reference evidence="1 2" key="1">
    <citation type="journal article" date="2011" name="J. Microbiol.">
        <title>Gramella jeungdoensis sp. nov., isolated from a solar saltern in Korea.</title>
        <authorList>
            <person name="Joung Y."/>
            <person name="Kim H."/>
            <person name="Jang T."/>
            <person name="Ahn T.S."/>
            <person name="Joh K."/>
        </authorList>
    </citation>
    <scope>NUCLEOTIDE SEQUENCE [LARGE SCALE GENOMIC DNA]</scope>
    <source>
        <strain evidence="1 2">KCTC 23123</strain>
    </source>
</reference>
<name>A0A4Y8AQE3_9FLAO</name>
<protein>
    <submittedName>
        <fullName evidence="1">DUF4861 domain-containing protein</fullName>
    </submittedName>
</protein>
<dbReference type="OrthoDB" id="9800230at2"/>
<dbReference type="AlphaFoldDB" id="A0A4Y8AQE3"/>
<evidence type="ECO:0000313" key="1">
    <source>
        <dbReference type="EMBL" id="TEW72969.1"/>
    </source>
</evidence>
<keyword evidence="2" id="KW-1185">Reference proteome</keyword>
<gene>
    <name evidence="1" type="ORF">E2488_12310</name>
</gene>
<proteinExistence type="predicted"/>
<evidence type="ECO:0000313" key="2">
    <source>
        <dbReference type="Proteomes" id="UP000298517"/>
    </source>
</evidence>
<dbReference type="EMBL" id="SNQI01000004">
    <property type="protein sequence ID" value="TEW72969.1"/>
    <property type="molecule type" value="Genomic_DNA"/>
</dbReference>
<sequence length="394" mass="44683">MNTLKKISLLLVATAFFSCNQEKKATIITLKNSLHLERSFETIELTKDFLKVTDLSNLGIKDIISNKLEVTQLVDFDGDGVMDKLLFQPVLEANSEKKFEIINLSKTHLEKPTAKDLCYSRFVPERTDDYTWENNKVAFRVYGPTAQKMIEDSIPGGTLSSGVDAWLKKVEYPIINKWYKETLVDKTGSYHEDTGEGLDNFHVGVSRGVGGIAVKSRNNYYFSKNYIEWRTITTGPIRTSFYLNYEDWDANGNTIQESKIISLDLGSNFSKFETSINGKAKISAGLTLHEKDGEVSGNAKNGWVSYWQPHPNSEIGTAIIAPKKYFVDFEKYDTDEKDLSNAYAHLNVIEGKVVYYAGFAWSESKQFPTKELWEQHLNKISLKINNPISVEVLN</sequence>
<dbReference type="InterPro" id="IPR032342">
    <property type="entry name" value="DUF4861"/>
</dbReference>
<dbReference type="PROSITE" id="PS51257">
    <property type="entry name" value="PROKAR_LIPOPROTEIN"/>
    <property type="match status" value="1"/>
</dbReference>
<dbReference type="Proteomes" id="UP000298517">
    <property type="component" value="Unassembled WGS sequence"/>
</dbReference>